<keyword evidence="5" id="KW-0009">Actin-binding</keyword>
<dbReference type="Proteomes" id="UP000190831">
    <property type="component" value="Chromosome D"/>
</dbReference>
<dbReference type="InterPro" id="IPR028458">
    <property type="entry name" value="Twinfilin"/>
</dbReference>
<reference evidence="10 11" key="1">
    <citation type="submission" date="2016-03" db="EMBL/GenBank/DDBJ databases">
        <authorList>
            <person name="Devillers H."/>
        </authorList>
    </citation>
    <scope>NUCLEOTIDE SEQUENCE [LARGE SCALE GENOMIC DNA]</scope>
    <source>
        <strain evidence="10">CBS 6772</strain>
    </source>
</reference>
<dbReference type="InterPro" id="IPR002108">
    <property type="entry name" value="ADF-H"/>
</dbReference>
<dbReference type="PROSITE" id="PS51263">
    <property type="entry name" value="ADF_H"/>
    <property type="match status" value="1"/>
</dbReference>
<proteinExistence type="inferred from homology"/>
<dbReference type="CDD" id="cd11284">
    <property type="entry name" value="ADF_Twf-C_like"/>
    <property type="match status" value="1"/>
</dbReference>
<evidence type="ECO:0000256" key="1">
    <source>
        <dbReference type="ARBA" id="ARBA00004245"/>
    </source>
</evidence>
<feature type="domain" description="ADF-H" evidence="9">
    <location>
        <begin position="5"/>
        <end position="133"/>
    </location>
</feature>
<sequence>MSNQSGITASQDLLDLLASTVSDAASGPLDPVVAAEISPDNTAVVLHKTFPDHTRLQSYVKSLSSPLYIFVKSGPQLHFIAYVPEDAPVRSKMLYASTKNTLLRQVGSNHIARNLLLSVPEELAPESWETDDNDAGAVLTESERVNLKIAHQQQRDVVRGGRQLVSQTGGTSQTLSFKISSSQPIPELLQTHNVVSFVIDLQKEQVEVQDTAQISQKSELPALINTEHPSYTIYASNGNYYFIYSCPSGSKVKERMLYASNKSGFVKHLLEHDHLTMQKIFEIGDPEELELAEIEPAPAVAESANPSAGQLKFNRPKRPGRRS</sequence>
<dbReference type="STRING" id="4955.A0A1G4MBU9"/>
<dbReference type="GO" id="GO:0051015">
    <property type="term" value="F:actin filament binding"/>
    <property type="evidence" value="ECO:0007669"/>
    <property type="project" value="TreeGrafter"/>
</dbReference>
<dbReference type="InterPro" id="IPR029006">
    <property type="entry name" value="ADF-H/Gelsolin-like_dom_sf"/>
</dbReference>
<dbReference type="OMA" id="YLFKHTH"/>
<comment type="subunit">
    <text evidence="7">Interacts with G-actin; ADP-actin form.</text>
</comment>
<protein>
    <submittedName>
        <fullName evidence="10">LAFE_0D09978g1_1</fullName>
    </submittedName>
</protein>
<keyword evidence="3" id="KW-0963">Cytoplasm</keyword>
<dbReference type="PANTHER" id="PTHR13759">
    <property type="entry name" value="TWINFILIN"/>
    <property type="match status" value="1"/>
</dbReference>
<dbReference type="SUPFAM" id="SSF55753">
    <property type="entry name" value="Actin depolymerizing proteins"/>
    <property type="match status" value="2"/>
</dbReference>
<evidence type="ECO:0000256" key="3">
    <source>
        <dbReference type="ARBA" id="ARBA00022490"/>
    </source>
</evidence>
<evidence type="ECO:0000256" key="7">
    <source>
        <dbReference type="ARBA" id="ARBA00038532"/>
    </source>
</evidence>
<dbReference type="GO" id="GO:0005737">
    <property type="term" value="C:cytoplasm"/>
    <property type="evidence" value="ECO:0007669"/>
    <property type="project" value="TreeGrafter"/>
</dbReference>
<name>A0A1G4MBU9_LACFM</name>
<dbReference type="OrthoDB" id="10006997at2759"/>
<evidence type="ECO:0000256" key="6">
    <source>
        <dbReference type="ARBA" id="ARBA00023212"/>
    </source>
</evidence>
<comment type="similarity">
    <text evidence="2">Belongs to the actin-binding proteins ADF family. Twinfilin subfamily.</text>
</comment>
<dbReference type="CDD" id="cd11285">
    <property type="entry name" value="ADF_Twf-N_like"/>
    <property type="match status" value="1"/>
</dbReference>
<dbReference type="GO" id="GO:0005884">
    <property type="term" value="C:actin filament"/>
    <property type="evidence" value="ECO:0007669"/>
    <property type="project" value="TreeGrafter"/>
</dbReference>
<gene>
    <name evidence="10" type="ORF">LAFE_0D09978G</name>
</gene>
<dbReference type="Pfam" id="PF00241">
    <property type="entry name" value="Cofilin_ADF"/>
    <property type="match status" value="2"/>
</dbReference>
<dbReference type="GO" id="GO:0030042">
    <property type="term" value="P:actin filament depolymerization"/>
    <property type="evidence" value="ECO:0007669"/>
    <property type="project" value="TreeGrafter"/>
</dbReference>
<evidence type="ECO:0000256" key="2">
    <source>
        <dbReference type="ARBA" id="ARBA00009557"/>
    </source>
</evidence>
<organism evidence="10 11">
    <name type="scientific">Lachancea fermentati</name>
    <name type="common">Zygosaccharomyces fermentati</name>
    <dbReference type="NCBI Taxonomy" id="4955"/>
    <lineage>
        <taxon>Eukaryota</taxon>
        <taxon>Fungi</taxon>
        <taxon>Dikarya</taxon>
        <taxon>Ascomycota</taxon>
        <taxon>Saccharomycotina</taxon>
        <taxon>Saccharomycetes</taxon>
        <taxon>Saccharomycetales</taxon>
        <taxon>Saccharomycetaceae</taxon>
        <taxon>Lachancea</taxon>
    </lineage>
</organism>
<accession>A0A1G4MBU9</accession>
<dbReference type="GO" id="GO:0003785">
    <property type="term" value="F:actin monomer binding"/>
    <property type="evidence" value="ECO:0007669"/>
    <property type="project" value="TreeGrafter"/>
</dbReference>
<feature type="compositionally biased region" description="Basic residues" evidence="8">
    <location>
        <begin position="314"/>
        <end position="323"/>
    </location>
</feature>
<evidence type="ECO:0000256" key="4">
    <source>
        <dbReference type="ARBA" id="ARBA00022737"/>
    </source>
</evidence>
<keyword evidence="11" id="KW-1185">Reference proteome</keyword>
<feature type="region of interest" description="Disordered" evidence="8">
    <location>
        <begin position="300"/>
        <end position="323"/>
    </location>
</feature>
<dbReference type="PANTHER" id="PTHR13759:SF1">
    <property type="entry name" value="TWINFILIN"/>
    <property type="match status" value="1"/>
</dbReference>
<dbReference type="AlphaFoldDB" id="A0A1G4MBU9"/>
<evidence type="ECO:0000256" key="5">
    <source>
        <dbReference type="ARBA" id="ARBA00023203"/>
    </source>
</evidence>
<comment type="subcellular location">
    <subcellularLocation>
        <location evidence="1">Cytoplasm</location>
        <location evidence="1">Cytoskeleton</location>
    </subcellularLocation>
</comment>
<keyword evidence="6" id="KW-0206">Cytoskeleton</keyword>
<evidence type="ECO:0000256" key="8">
    <source>
        <dbReference type="SAM" id="MobiDB-lite"/>
    </source>
</evidence>
<evidence type="ECO:0000259" key="9">
    <source>
        <dbReference type="PROSITE" id="PS51263"/>
    </source>
</evidence>
<dbReference type="SMART" id="SM00102">
    <property type="entry name" value="ADF"/>
    <property type="match status" value="2"/>
</dbReference>
<dbReference type="GO" id="GO:0051016">
    <property type="term" value="P:barbed-end actin filament capping"/>
    <property type="evidence" value="ECO:0007669"/>
    <property type="project" value="TreeGrafter"/>
</dbReference>
<evidence type="ECO:0000313" key="11">
    <source>
        <dbReference type="Proteomes" id="UP000190831"/>
    </source>
</evidence>
<keyword evidence="4" id="KW-0677">Repeat</keyword>
<evidence type="ECO:0000313" key="10">
    <source>
        <dbReference type="EMBL" id="SCW01320.1"/>
    </source>
</evidence>
<dbReference type="EMBL" id="LT598492">
    <property type="protein sequence ID" value="SCW01320.1"/>
    <property type="molecule type" value="Genomic_DNA"/>
</dbReference>
<dbReference type="Gene3D" id="3.40.20.10">
    <property type="entry name" value="Severin"/>
    <property type="match status" value="2"/>
</dbReference>